<reference evidence="2" key="1">
    <citation type="submission" date="2020-05" db="EMBL/GenBank/DDBJ databases">
        <authorList>
            <person name="Chiriac C."/>
            <person name="Salcher M."/>
            <person name="Ghai R."/>
            <person name="Kavagutti S V."/>
        </authorList>
    </citation>
    <scope>NUCLEOTIDE SEQUENCE</scope>
</reference>
<protein>
    <submittedName>
        <fullName evidence="2">Unannotated protein</fullName>
    </submittedName>
</protein>
<evidence type="ECO:0000313" key="2">
    <source>
        <dbReference type="EMBL" id="CAB4686871.1"/>
    </source>
</evidence>
<dbReference type="SUPFAM" id="SSF89447">
    <property type="entry name" value="AbrB/MazE/MraZ-like"/>
    <property type="match status" value="1"/>
</dbReference>
<feature type="compositionally biased region" description="Basic and acidic residues" evidence="1">
    <location>
        <begin position="72"/>
        <end position="81"/>
    </location>
</feature>
<proteinExistence type="predicted"/>
<dbReference type="EMBL" id="CAEZXK010000014">
    <property type="protein sequence ID" value="CAB4686871.1"/>
    <property type="molecule type" value="Genomic_DNA"/>
</dbReference>
<organism evidence="2">
    <name type="scientific">freshwater metagenome</name>
    <dbReference type="NCBI Taxonomy" id="449393"/>
    <lineage>
        <taxon>unclassified sequences</taxon>
        <taxon>metagenomes</taxon>
        <taxon>ecological metagenomes</taxon>
    </lineage>
</organism>
<accession>A0A6J6NJE9</accession>
<name>A0A6J6NJE9_9ZZZZ</name>
<dbReference type="InterPro" id="IPR037914">
    <property type="entry name" value="SpoVT-AbrB_sf"/>
</dbReference>
<gene>
    <name evidence="2" type="ORF">UFOPK2370_00693</name>
</gene>
<evidence type="ECO:0000256" key="1">
    <source>
        <dbReference type="SAM" id="MobiDB-lite"/>
    </source>
</evidence>
<sequence length="92" mass="10292">MKTVLEAKVFKNGGSSAIRLPASLNITGGVVYLEVDDETGDIEIKRQNPNPFQELFALHEKYGPIDDDEWPNFERSHEPAPIRKGKKQKVAA</sequence>
<dbReference type="AlphaFoldDB" id="A0A6J6NJE9"/>
<feature type="compositionally biased region" description="Basic residues" evidence="1">
    <location>
        <begin position="83"/>
        <end position="92"/>
    </location>
</feature>
<feature type="region of interest" description="Disordered" evidence="1">
    <location>
        <begin position="67"/>
        <end position="92"/>
    </location>
</feature>